<dbReference type="SUPFAM" id="SSF56219">
    <property type="entry name" value="DNase I-like"/>
    <property type="match status" value="1"/>
</dbReference>
<feature type="region of interest" description="Disordered" evidence="1">
    <location>
        <begin position="1"/>
        <end position="40"/>
    </location>
</feature>
<reference evidence="4" key="1">
    <citation type="journal article" date="2023" name="Commun. Biol.">
        <title>Genome analysis of Parmales, the sister group of diatoms, reveals the evolutionary specialization of diatoms from phago-mixotrophs to photoautotrophs.</title>
        <authorList>
            <person name="Ban H."/>
            <person name="Sato S."/>
            <person name="Yoshikawa S."/>
            <person name="Yamada K."/>
            <person name="Nakamura Y."/>
            <person name="Ichinomiya M."/>
            <person name="Sato N."/>
            <person name="Blanc-Mathieu R."/>
            <person name="Endo H."/>
            <person name="Kuwata A."/>
            <person name="Ogata H."/>
        </authorList>
    </citation>
    <scope>NUCLEOTIDE SEQUENCE [LARGE SCALE GENOMIC DNA]</scope>
</reference>
<feature type="region of interest" description="Disordered" evidence="1">
    <location>
        <begin position="84"/>
        <end position="149"/>
    </location>
</feature>
<protein>
    <recommendedName>
        <fullName evidence="2">Inositol polyphosphate-related phosphatase domain-containing protein</fullName>
    </recommendedName>
</protein>
<comment type="caution">
    <text evidence="3">The sequence shown here is derived from an EMBL/GenBank/DDBJ whole genome shotgun (WGS) entry which is preliminary data.</text>
</comment>
<dbReference type="PANTHER" id="PTHR11200">
    <property type="entry name" value="INOSITOL 5-PHOSPHATASE"/>
    <property type="match status" value="1"/>
</dbReference>
<sequence>MINEIQSPFGAETDENRIPSNTPPHRYSSKPITPLSAGLTPLTKVSKKTSSFVKSSIAASNVIEDIAEVPNDWQIAIQQAAAYKKYKAKQRTGKQGSANEKVKDPETDLTPNSKEKKDKEAQEAYRKWKKEQEREALRNHIKGKKDKRAKAAAVITKAVKKAMTPSPTRIVPATKAIETILSPIPTTEPQNEHYHTSADTSFTTSLSTNFLNDVLKQEANNSEKEAANGNPDLSIDNDDDSGAEDEGLSADILEQSSNIMASIAKEQSPQGWPVPLDDNLTEGQQPGLLEDDAEVVNDARANGIRVRVVTWNQQAKAPPSAEELSKQLFKENKFHVIAIGTEECENSIAKSILVQSKKNWEAVVHAACGNRYIKLRSHTLQATHMIVMIHSALLPFISAPNSLAVATGLSLPDGQHMGNKGGIGISFKVGGTSFCFINAHLAAHQKAFEKRTAEFSKISLEIAKAMGSAGGDHGDTNPLCKSFDHVYWSGDMNYRINGTRSVVDALLEKEMHEVLLNNDQLNLAMKTTTSFAGFSEGPLNFYPTYKFDKGLDTYDTSKKKRIPSWTDRVLYSGTSELINYASATGIKTSDHRPVYATFKAKVELEEGAEGAGNLAGMGASQSQVCVIS</sequence>
<dbReference type="Proteomes" id="UP001165065">
    <property type="component" value="Unassembled WGS sequence"/>
</dbReference>
<name>A0A9W7LF62_9STRA</name>
<evidence type="ECO:0000259" key="2">
    <source>
        <dbReference type="SMART" id="SM00128"/>
    </source>
</evidence>
<feature type="compositionally biased region" description="Basic and acidic residues" evidence="1">
    <location>
        <begin position="113"/>
        <end position="138"/>
    </location>
</feature>
<dbReference type="InterPro" id="IPR000300">
    <property type="entry name" value="IPPc"/>
</dbReference>
<feature type="domain" description="Inositol polyphosphate-related phosphatase" evidence="2">
    <location>
        <begin position="302"/>
        <end position="606"/>
    </location>
</feature>
<feature type="compositionally biased region" description="Acidic residues" evidence="1">
    <location>
        <begin position="235"/>
        <end position="245"/>
    </location>
</feature>
<feature type="region of interest" description="Disordered" evidence="1">
    <location>
        <begin position="264"/>
        <end position="285"/>
    </location>
</feature>
<evidence type="ECO:0000256" key="1">
    <source>
        <dbReference type="SAM" id="MobiDB-lite"/>
    </source>
</evidence>
<proteinExistence type="predicted"/>
<evidence type="ECO:0000313" key="3">
    <source>
        <dbReference type="EMBL" id="GMI47818.1"/>
    </source>
</evidence>
<keyword evidence="4" id="KW-1185">Reference proteome</keyword>
<feature type="region of interest" description="Disordered" evidence="1">
    <location>
        <begin position="222"/>
        <end position="245"/>
    </location>
</feature>
<dbReference type="AlphaFoldDB" id="A0A9W7LF62"/>
<organism evidence="3 4">
    <name type="scientific">Triparma columacea</name>
    <dbReference type="NCBI Taxonomy" id="722753"/>
    <lineage>
        <taxon>Eukaryota</taxon>
        <taxon>Sar</taxon>
        <taxon>Stramenopiles</taxon>
        <taxon>Ochrophyta</taxon>
        <taxon>Bolidophyceae</taxon>
        <taxon>Parmales</taxon>
        <taxon>Triparmaceae</taxon>
        <taxon>Triparma</taxon>
    </lineage>
</organism>
<dbReference type="InterPro" id="IPR036691">
    <property type="entry name" value="Endo/exonu/phosph_ase_sf"/>
</dbReference>
<accession>A0A9W7LF62</accession>
<dbReference type="GO" id="GO:0004439">
    <property type="term" value="F:phosphatidylinositol-4,5-bisphosphate 5-phosphatase activity"/>
    <property type="evidence" value="ECO:0007669"/>
    <property type="project" value="TreeGrafter"/>
</dbReference>
<dbReference type="InterPro" id="IPR046985">
    <property type="entry name" value="IP5"/>
</dbReference>
<dbReference type="GO" id="GO:0046856">
    <property type="term" value="P:phosphatidylinositol dephosphorylation"/>
    <property type="evidence" value="ECO:0007669"/>
    <property type="project" value="InterPro"/>
</dbReference>
<dbReference type="EMBL" id="BRYA01000361">
    <property type="protein sequence ID" value="GMI47818.1"/>
    <property type="molecule type" value="Genomic_DNA"/>
</dbReference>
<dbReference type="SMART" id="SM00128">
    <property type="entry name" value="IPPc"/>
    <property type="match status" value="1"/>
</dbReference>
<dbReference type="Gene3D" id="3.60.10.10">
    <property type="entry name" value="Endonuclease/exonuclease/phosphatase"/>
    <property type="match status" value="1"/>
</dbReference>
<dbReference type="PANTHER" id="PTHR11200:SF275">
    <property type="entry name" value="LD06095P"/>
    <property type="match status" value="1"/>
</dbReference>
<gene>
    <name evidence="3" type="ORF">TrCOL_g548</name>
</gene>
<evidence type="ECO:0000313" key="4">
    <source>
        <dbReference type="Proteomes" id="UP001165065"/>
    </source>
</evidence>
<feature type="compositionally biased region" description="Basic residues" evidence="1">
    <location>
        <begin position="139"/>
        <end position="149"/>
    </location>
</feature>
<dbReference type="Pfam" id="PF22669">
    <property type="entry name" value="Exo_endo_phos2"/>
    <property type="match status" value="1"/>
</dbReference>
<dbReference type="OrthoDB" id="2248459at2759"/>